<dbReference type="Proteomes" id="UP000028980">
    <property type="component" value="Unassembled WGS sequence"/>
</dbReference>
<comment type="caution">
    <text evidence="2">The sequence shown here is derived from an EMBL/GenBank/DDBJ whole genome shotgun (WGS) entry which is preliminary data.</text>
</comment>
<dbReference type="InterPro" id="IPR013517">
    <property type="entry name" value="FG-GAP"/>
</dbReference>
<reference evidence="2 3" key="1">
    <citation type="journal article" date="2014" name="Genome Announc.">
        <title>Draft Genome Sequences of Marine Flavobacterium Nonlabens Strains NR17, NR24, NR27, NR32, NR33, and Ara13.</title>
        <authorList>
            <person name="Nakanishi M."/>
            <person name="Meirelles P."/>
            <person name="Suzuki R."/>
            <person name="Takatani N."/>
            <person name="Mino S."/>
            <person name="Suda W."/>
            <person name="Oshima K."/>
            <person name="Hattori M."/>
            <person name="Ohkuma M."/>
            <person name="Hosokawa M."/>
            <person name="Miyashita K."/>
            <person name="Thompson F.L."/>
            <person name="Niwa A."/>
            <person name="Sawabe T."/>
            <person name="Sawabe T."/>
        </authorList>
    </citation>
    <scope>NUCLEOTIDE SEQUENCE [LARGE SCALE GENOMIC DNA]</scope>
    <source>
        <strain evidence="3">JCM19296</strain>
    </source>
</reference>
<accession>A0A081D744</accession>
<protein>
    <submittedName>
        <fullName evidence="2">Probable outer membrane secretion protein-rhodobacter capsulatus</fullName>
    </submittedName>
</protein>
<evidence type="ECO:0000313" key="3">
    <source>
        <dbReference type="Proteomes" id="UP000028980"/>
    </source>
</evidence>
<keyword evidence="1" id="KW-0732">Signal</keyword>
<gene>
    <name evidence="2" type="ORF">JCM19296_318</name>
</gene>
<evidence type="ECO:0000256" key="1">
    <source>
        <dbReference type="ARBA" id="ARBA00022729"/>
    </source>
</evidence>
<name>A0A081D744_NONUL</name>
<dbReference type="PANTHER" id="PTHR36220">
    <property type="entry name" value="UNNAMED PRODUCT"/>
    <property type="match status" value="1"/>
</dbReference>
<organism evidence="2 3">
    <name type="scientific">Nonlabens ulvanivorans</name>
    <name type="common">Persicivirga ulvanivorans</name>
    <dbReference type="NCBI Taxonomy" id="906888"/>
    <lineage>
        <taxon>Bacteria</taxon>
        <taxon>Pseudomonadati</taxon>
        <taxon>Bacteroidota</taxon>
        <taxon>Flavobacteriia</taxon>
        <taxon>Flavobacteriales</taxon>
        <taxon>Flavobacteriaceae</taxon>
        <taxon>Nonlabens</taxon>
    </lineage>
</organism>
<dbReference type="EMBL" id="BBLG01000001">
    <property type="protein sequence ID" value="GAK74740.1"/>
    <property type="molecule type" value="Genomic_DNA"/>
</dbReference>
<dbReference type="InterPro" id="IPR028994">
    <property type="entry name" value="Integrin_alpha_N"/>
</dbReference>
<dbReference type="SUPFAM" id="SSF69318">
    <property type="entry name" value="Integrin alpha N-terminal domain"/>
    <property type="match status" value="1"/>
</dbReference>
<dbReference type="AlphaFoldDB" id="A0A081D744"/>
<evidence type="ECO:0000313" key="2">
    <source>
        <dbReference type="EMBL" id="GAK74740.1"/>
    </source>
</evidence>
<dbReference type="Pfam" id="PF14312">
    <property type="entry name" value="FG-GAP_2"/>
    <property type="match status" value="2"/>
</dbReference>
<proteinExistence type="predicted"/>
<sequence length="205" mass="21833">MPRGINGNQNDNSNNRSGAVYLFTRTGTTWSQQAYVKASNSETDDQFGKSIAISGDGNTMAVGGAYREESNATGINGDQNDNSNFNSGALYIFTRTGTTWTQQTYIKASNAEAGDEFGFSVSLSGDGNTMAVGAWFEDSNATNINGDQNNNSNNRSGAVYVFTRTGTTWTQQAYIKASNSETDDIFGFCILLSSDGNTLAVGGFV</sequence>
<dbReference type="PANTHER" id="PTHR36220:SF1">
    <property type="entry name" value="GAMMA TUBULIN COMPLEX COMPONENT C-TERMINAL DOMAIN-CONTAINING PROTEIN"/>
    <property type="match status" value="1"/>
</dbReference>
<dbReference type="Gene3D" id="2.130.10.130">
    <property type="entry name" value="Integrin alpha, N-terminal"/>
    <property type="match status" value="3"/>
</dbReference>